<protein>
    <submittedName>
        <fullName evidence="2">Uncharacterized protein</fullName>
    </submittedName>
</protein>
<dbReference type="AlphaFoldDB" id="A0A1E5P011"/>
<sequence length="240" mass="24565">MTTAPAAATPSTTTTPPAAVTPSTTTTPPTAGAPVREFAQTLAQAELAAAARELTAFADALDTATAAPERPVPVPGWVEVTGEGEDAAVSLVPAGVCGLYEELCRIADPVRLRAAVVLLLNLSVRLQQVPGGAQAAAAAMQCGAELAPVLEAVNGGAPPLVGRAALQLTVEDEQVLLADEQARWIRAELDRLPPGPRRRSVLGLAALAEQLEADPDAARAAQALRTVAADAARALEEEIR</sequence>
<evidence type="ECO:0000313" key="2">
    <source>
        <dbReference type="EMBL" id="OEJ22390.1"/>
    </source>
</evidence>
<evidence type="ECO:0000313" key="3">
    <source>
        <dbReference type="Proteomes" id="UP000095705"/>
    </source>
</evidence>
<keyword evidence="3" id="KW-1185">Reference proteome</keyword>
<name>A0A1E5P011_9ACTN</name>
<dbReference type="STRING" id="36818.BGK67_33100"/>
<proteinExistence type="predicted"/>
<feature type="region of interest" description="Disordered" evidence="1">
    <location>
        <begin position="1"/>
        <end position="32"/>
    </location>
</feature>
<reference evidence="2 3" key="1">
    <citation type="submission" date="2016-08" db="EMBL/GenBank/DDBJ databases">
        <title>The complete genome of Streptomyces subrutilus 10-1-1.</title>
        <authorList>
            <person name="Chen X."/>
        </authorList>
    </citation>
    <scope>NUCLEOTIDE SEQUENCE [LARGE SCALE GENOMIC DNA]</scope>
    <source>
        <strain evidence="2 3">10-1-1</strain>
    </source>
</reference>
<dbReference type="Proteomes" id="UP000095705">
    <property type="component" value="Unassembled WGS sequence"/>
</dbReference>
<accession>A0A1E5P011</accession>
<organism evidence="2 3">
    <name type="scientific">Streptomyces subrutilus</name>
    <dbReference type="NCBI Taxonomy" id="36818"/>
    <lineage>
        <taxon>Bacteria</taxon>
        <taxon>Bacillati</taxon>
        <taxon>Actinomycetota</taxon>
        <taxon>Actinomycetes</taxon>
        <taxon>Kitasatosporales</taxon>
        <taxon>Streptomycetaceae</taxon>
        <taxon>Streptomyces</taxon>
    </lineage>
</organism>
<dbReference type="RefSeq" id="WP_069924440.1">
    <property type="nucleotide sequence ID" value="NZ_MEHK01000002.1"/>
</dbReference>
<comment type="caution">
    <text evidence="2">The sequence shown here is derived from an EMBL/GenBank/DDBJ whole genome shotgun (WGS) entry which is preliminary data.</text>
</comment>
<gene>
    <name evidence="2" type="ORF">BGK67_33100</name>
</gene>
<evidence type="ECO:0000256" key="1">
    <source>
        <dbReference type="SAM" id="MobiDB-lite"/>
    </source>
</evidence>
<dbReference type="EMBL" id="MEHK01000002">
    <property type="protein sequence ID" value="OEJ22390.1"/>
    <property type="molecule type" value="Genomic_DNA"/>
</dbReference>